<accession>A0AA40K2T9</accession>
<dbReference type="PANTHER" id="PTHR33938">
    <property type="entry name" value="FERULOYL ESTERASE B-RELATED"/>
    <property type="match status" value="1"/>
</dbReference>
<evidence type="ECO:0000256" key="1">
    <source>
        <dbReference type="ARBA" id="ARBA00006249"/>
    </source>
</evidence>
<dbReference type="GO" id="GO:0030600">
    <property type="term" value="F:feruloyl esterase activity"/>
    <property type="evidence" value="ECO:0007669"/>
    <property type="project" value="UniProtKB-ARBA"/>
</dbReference>
<keyword evidence="5 8" id="KW-0378">Hydrolase</keyword>
<keyword evidence="10" id="KW-1185">Reference proteome</keyword>
<dbReference type="Proteomes" id="UP001172155">
    <property type="component" value="Unassembled WGS sequence"/>
</dbReference>
<dbReference type="GO" id="GO:0046872">
    <property type="term" value="F:metal ion binding"/>
    <property type="evidence" value="ECO:0007669"/>
    <property type="project" value="UniProtKB-KW"/>
</dbReference>
<evidence type="ECO:0000256" key="7">
    <source>
        <dbReference type="ARBA" id="ARBA00023157"/>
    </source>
</evidence>
<reference evidence="9" key="1">
    <citation type="submission" date="2023-06" db="EMBL/GenBank/DDBJ databases">
        <title>Genome-scale phylogeny and comparative genomics of the fungal order Sordariales.</title>
        <authorList>
            <consortium name="Lawrence Berkeley National Laboratory"/>
            <person name="Hensen N."/>
            <person name="Bonometti L."/>
            <person name="Westerberg I."/>
            <person name="Brannstrom I.O."/>
            <person name="Guillou S."/>
            <person name="Cros-Aarteil S."/>
            <person name="Calhoun S."/>
            <person name="Haridas S."/>
            <person name="Kuo A."/>
            <person name="Mondo S."/>
            <person name="Pangilinan J."/>
            <person name="Riley R."/>
            <person name="LaButti K."/>
            <person name="Andreopoulos B."/>
            <person name="Lipzen A."/>
            <person name="Chen C."/>
            <person name="Yanf M."/>
            <person name="Daum C."/>
            <person name="Ng V."/>
            <person name="Clum A."/>
            <person name="Steindorff A."/>
            <person name="Ohm R."/>
            <person name="Martin F."/>
            <person name="Silar P."/>
            <person name="Natvig D."/>
            <person name="Lalanne C."/>
            <person name="Gautier V."/>
            <person name="Ament-velasquez S.L."/>
            <person name="Kruys A."/>
            <person name="Hutchinson M.I."/>
            <person name="Powell A.J."/>
            <person name="Barry K."/>
            <person name="Miller A.N."/>
            <person name="Grigoriev I.V."/>
            <person name="Debuchy R."/>
            <person name="Gladieux P."/>
            <person name="Thoren M.H."/>
            <person name="Johannesson H."/>
        </authorList>
    </citation>
    <scope>NUCLEOTIDE SEQUENCE</scope>
    <source>
        <strain evidence="9">SMH3187-1</strain>
    </source>
</reference>
<dbReference type="EMBL" id="JAUKUD010000005">
    <property type="protein sequence ID" value="KAK0743851.1"/>
    <property type="molecule type" value="Genomic_DNA"/>
</dbReference>
<dbReference type="InterPro" id="IPR011118">
    <property type="entry name" value="Tannase/feruloyl_esterase"/>
</dbReference>
<evidence type="ECO:0000256" key="5">
    <source>
        <dbReference type="ARBA" id="ARBA00022801"/>
    </source>
</evidence>
<evidence type="ECO:0000256" key="2">
    <source>
        <dbReference type="ARBA" id="ARBA00022487"/>
    </source>
</evidence>
<keyword evidence="4" id="KW-0732">Signal</keyword>
<sequence length="536" mass="56346">MSSLASLSTACAPSTFASLQVFATEIRHIETQLVTNFSAFVPAALRFTQPTIEFQNATFCNVTVTYTHPGQGDEVFAQAWLPIGNYNGRLQAVGGSGWGAGGTPLTFETMKGAIGDGYATITNDGGLTGDANDWVLLSPGNVNLYKLNNLGSVSVNEQSIIGKSLVRSFYGKPPSFSYWNGCSQGGRQGFVVAQRYPSAFDGISAGAPVIHIPDLIGAVQWPQQVMNSLGEWPYPCELDALTLAAISACDNLDGVLDGIVSDPSGCLHKFNPFSLVGTPINCTTTNATLPISLAAANVANATWHGPRSPSGKPLWYGLTPGTDLTGNNPSSGGLPGIAITNCTSGTCTGIVNPLSGSYFSLMVAKGFPTFSLSNLTLSEFAALVHAGKQQYSSFFATDDPDLSAFRAAGGKMVSFHGTADQIVSHEGTARYYRSVQKEGSSGKMGDFWRHFEVPGLGHCFGGRSGNPEGLWEQLKGWVEEGKAPPGVTGVGVVGLDGTAGRRVLCAFPGKARYNKGCGNVKEEKCWECIEGSGKGR</sequence>
<keyword evidence="6" id="KW-0106">Calcium</keyword>
<dbReference type="Pfam" id="PF07519">
    <property type="entry name" value="Tannase"/>
    <property type="match status" value="1"/>
</dbReference>
<dbReference type="SUPFAM" id="SSF53474">
    <property type="entry name" value="alpha/beta-Hydrolases"/>
    <property type="match status" value="1"/>
</dbReference>
<keyword evidence="2" id="KW-0719">Serine esterase</keyword>
<comment type="caution">
    <text evidence="9">The sequence shown here is derived from an EMBL/GenBank/DDBJ whole genome shotgun (WGS) entry which is preliminary data.</text>
</comment>
<evidence type="ECO:0000313" key="9">
    <source>
        <dbReference type="EMBL" id="KAK0743851.1"/>
    </source>
</evidence>
<evidence type="ECO:0000256" key="6">
    <source>
        <dbReference type="ARBA" id="ARBA00022837"/>
    </source>
</evidence>
<evidence type="ECO:0000256" key="3">
    <source>
        <dbReference type="ARBA" id="ARBA00022723"/>
    </source>
</evidence>
<dbReference type="InterPro" id="IPR029058">
    <property type="entry name" value="AB_hydrolase_fold"/>
</dbReference>
<name>A0AA40K2T9_9PEZI</name>
<comment type="similarity">
    <text evidence="1 8">Belongs to the tannase family.</text>
</comment>
<dbReference type="AlphaFoldDB" id="A0AA40K2T9"/>
<gene>
    <name evidence="9" type="ORF">B0T18DRAFT_351252</name>
</gene>
<evidence type="ECO:0000256" key="8">
    <source>
        <dbReference type="RuleBase" id="RU361238"/>
    </source>
</evidence>
<keyword evidence="7" id="KW-1015">Disulfide bond</keyword>
<evidence type="ECO:0000256" key="4">
    <source>
        <dbReference type="ARBA" id="ARBA00022729"/>
    </source>
</evidence>
<dbReference type="PANTHER" id="PTHR33938:SF13">
    <property type="entry name" value="CARBOXYLIC ESTER HYDROLASE"/>
    <property type="match status" value="1"/>
</dbReference>
<protein>
    <recommendedName>
        <fullName evidence="8">Carboxylic ester hydrolase</fullName>
        <ecNumber evidence="8">3.1.1.-</ecNumber>
    </recommendedName>
</protein>
<proteinExistence type="inferred from homology"/>
<organism evidence="9 10">
    <name type="scientific">Schizothecium vesticola</name>
    <dbReference type="NCBI Taxonomy" id="314040"/>
    <lineage>
        <taxon>Eukaryota</taxon>
        <taxon>Fungi</taxon>
        <taxon>Dikarya</taxon>
        <taxon>Ascomycota</taxon>
        <taxon>Pezizomycotina</taxon>
        <taxon>Sordariomycetes</taxon>
        <taxon>Sordariomycetidae</taxon>
        <taxon>Sordariales</taxon>
        <taxon>Schizotheciaceae</taxon>
        <taxon>Schizothecium</taxon>
    </lineage>
</organism>
<dbReference type="EC" id="3.1.1.-" evidence="8"/>
<keyword evidence="3" id="KW-0479">Metal-binding</keyword>
<evidence type="ECO:0000313" key="10">
    <source>
        <dbReference type="Proteomes" id="UP001172155"/>
    </source>
</evidence>